<dbReference type="Proteomes" id="UP000198287">
    <property type="component" value="Unassembled WGS sequence"/>
</dbReference>
<evidence type="ECO:0000313" key="9">
    <source>
        <dbReference type="Proteomes" id="UP000198287"/>
    </source>
</evidence>
<feature type="transmembrane region" description="Helical" evidence="6">
    <location>
        <begin position="492"/>
        <end position="516"/>
    </location>
</feature>
<dbReference type="SUPFAM" id="SSF48726">
    <property type="entry name" value="Immunoglobulin"/>
    <property type="match status" value="1"/>
</dbReference>
<feature type="compositionally biased region" description="Polar residues" evidence="5">
    <location>
        <begin position="1032"/>
        <end position="1043"/>
    </location>
</feature>
<feature type="region of interest" description="Disordered" evidence="5">
    <location>
        <begin position="719"/>
        <end position="757"/>
    </location>
</feature>
<evidence type="ECO:0000259" key="7">
    <source>
        <dbReference type="PROSITE" id="PS50835"/>
    </source>
</evidence>
<dbReference type="STRING" id="158441.A0A226DMC1"/>
<feature type="compositionally biased region" description="Polar residues" evidence="5">
    <location>
        <begin position="736"/>
        <end position="745"/>
    </location>
</feature>
<feature type="compositionally biased region" description="Low complexity" evidence="5">
    <location>
        <begin position="1322"/>
        <end position="1334"/>
    </location>
</feature>
<dbReference type="Pfam" id="PF13855">
    <property type="entry name" value="LRR_8"/>
    <property type="match status" value="2"/>
</dbReference>
<feature type="compositionally biased region" description="Low complexity" evidence="5">
    <location>
        <begin position="916"/>
        <end position="930"/>
    </location>
</feature>
<name>A0A226DMC1_FOLCA</name>
<dbReference type="FunFam" id="3.80.10.10:FF:000082">
    <property type="entry name" value="Leucine-rich repeat-containing 24"/>
    <property type="match status" value="1"/>
</dbReference>
<dbReference type="InterPro" id="IPR003599">
    <property type="entry name" value="Ig_sub"/>
</dbReference>
<proteinExistence type="predicted"/>
<dbReference type="InterPro" id="IPR032675">
    <property type="entry name" value="LRR_dom_sf"/>
</dbReference>
<comment type="caution">
    <text evidence="8">The sequence shown here is derived from an EMBL/GenBank/DDBJ whole genome shotgun (WGS) entry which is preliminary data.</text>
</comment>
<feature type="compositionally biased region" description="Polar residues" evidence="5">
    <location>
        <begin position="931"/>
        <end position="944"/>
    </location>
</feature>
<keyword evidence="9" id="KW-1185">Reference proteome</keyword>
<keyword evidence="4" id="KW-1015">Disulfide bond</keyword>
<keyword evidence="6" id="KW-1133">Transmembrane helix</keyword>
<dbReference type="InterPro" id="IPR013151">
    <property type="entry name" value="Immunoglobulin_dom"/>
</dbReference>
<dbReference type="PANTHER" id="PTHR24366:SF140">
    <property type="entry name" value="IP22191P"/>
    <property type="match status" value="1"/>
</dbReference>
<feature type="compositionally biased region" description="Polar residues" evidence="5">
    <location>
        <begin position="990"/>
        <end position="1005"/>
    </location>
</feature>
<evidence type="ECO:0000256" key="2">
    <source>
        <dbReference type="ARBA" id="ARBA00022729"/>
    </source>
</evidence>
<dbReference type="SMART" id="SM00082">
    <property type="entry name" value="LRRCT"/>
    <property type="match status" value="1"/>
</dbReference>
<dbReference type="PANTHER" id="PTHR24366">
    <property type="entry name" value="IG(IMMUNOGLOBULIN) AND LRR(LEUCINE RICH REPEAT) DOMAINS"/>
    <property type="match status" value="1"/>
</dbReference>
<feature type="compositionally biased region" description="Basic and acidic residues" evidence="5">
    <location>
        <begin position="945"/>
        <end position="963"/>
    </location>
</feature>
<protein>
    <submittedName>
        <fullName evidence="8">Leucine-rich repeat-containing protein 24</fullName>
    </submittedName>
</protein>
<dbReference type="InterPro" id="IPR036179">
    <property type="entry name" value="Ig-like_dom_sf"/>
</dbReference>
<feature type="region of interest" description="Disordered" evidence="5">
    <location>
        <begin position="813"/>
        <end position="836"/>
    </location>
</feature>
<evidence type="ECO:0000256" key="5">
    <source>
        <dbReference type="SAM" id="MobiDB-lite"/>
    </source>
</evidence>
<keyword evidence="6" id="KW-0812">Transmembrane</keyword>
<feature type="region of interest" description="Disordered" evidence="5">
    <location>
        <begin position="914"/>
        <end position="1016"/>
    </location>
</feature>
<feature type="compositionally biased region" description="Basic residues" evidence="5">
    <location>
        <begin position="813"/>
        <end position="822"/>
    </location>
</feature>
<dbReference type="CDD" id="cd00096">
    <property type="entry name" value="Ig"/>
    <property type="match status" value="1"/>
</dbReference>
<organism evidence="8 9">
    <name type="scientific">Folsomia candida</name>
    <name type="common">Springtail</name>
    <dbReference type="NCBI Taxonomy" id="158441"/>
    <lineage>
        <taxon>Eukaryota</taxon>
        <taxon>Metazoa</taxon>
        <taxon>Ecdysozoa</taxon>
        <taxon>Arthropoda</taxon>
        <taxon>Hexapoda</taxon>
        <taxon>Collembola</taxon>
        <taxon>Entomobryomorpha</taxon>
        <taxon>Isotomoidea</taxon>
        <taxon>Isotomidae</taxon>
        <taxon>Proisotominae</taxon>
        <taxon>Folsomia</taxon>
    </lineage>
</organism>
<dbReference type="InterPro" id="IPR000483">
    <property type="entry name" value="Cys-rich_flank_reg_C"/>
</dbReference>
<dbReference type="PROSITE" id="PS50835">
    <property type="entry name" value="IG_LIKE"/>
    <property type="match status" value="1"/>
</dbReference>
<evidence type="ECO:0000256" key="1">
    <source>
        <dbReference type="ARBA" id="ARBA00022614"/>
    </source>
</evidence>
<feature type="compositionally biased region" description="Low complexity" evidence="5">
    <location>
        <begin position="599"/>
        <end position="616"/>
    </location>
</feature>
<feature type="region of interest" description="Disordered" evidence="5">
    <location>
        <begin position="1"/>
        <end position="32"/>
    </location>
</feature>
<feature type="compositionally biased region" description="Basic and acidic residues" evidence="5">
    <location>
        <begin position="1"/>
        <end position="20"/>
    </location>
</feature>
<dbReference type="InterPro" id="IPR003591">
    <property type="entry name" value="Leu-rich_rpt_typical-subtyp"/>
</dbReference>
<feature type="region of interest" description="Disordered" evidence="5">
    <location>
        <begin position="1178"/>
        <end position="1279"/>
    </location>
</feature>
<feature type="compositionally biased region" description="Polar residues" evidence="5">
    <location>
        <begin position="570"/>
        <end position="580"/>
    </location>
</feature>
<reference evidence="8 9" key="1">
    <citation type="submission" date="2015-12" db="EMBL/GenBank/DDBJ databases">
        <title>The genome of Folsomia candida.</title>
        <authorList>
            <person name="Faddeeva A."/>
            <person name="Derks M.F."/>
            <person name="Anvar Y."/>
            <person name="Smit S."/>
            <person name="Van Straalen N."/>
            <person name="Roelofs D."/>
        </authorList>
    </citation>
    <scope>NUCLEOTIDE SEQUENCE [LARGE SCALE GENOMIC DNA]</scope>
    <source>
        <strain evidence="8 9">VU population</strain>
        <tissue evidence="8">Whole body</tissue>
    </source>
</reference>
<dbReference type="SMART" id="SM00408">
    <property type="entry name" value="IGc2"/>
    <property type="match status" value="1"/>
</dbReference>
<keyword evidence="6" id="KW-0472">Membrane</keyword>
<feature type="region of interest" description="Disordered" evidence="5">
    <location>
        <begin position="1030"/>
        <end position="1081"/>
    </location>
</feature>
<feature type="domain" description="Ig-like" evidence="7">
    <location>
        <begin position="346"/>
        <end position="463"/>
    </location>
</feature>
<evidence type="ECO:0000256" key="4">
    <source>
        <dbReference type="ARBA" id="ARBA00023157"/>
    </source>
</evidence>
<keyword evidence="1" id="KW-0433">Leucine-rich repeat</keyword>
<dbReference type="SUPFAM" id="SSF52058">
    <property type="entry name" value="L domain-like"/>
    <property type="match status" value="1"/>
</dbReference>
<dbReference type="SMART" id="SM00369">
    <property type="entry name" value="LRR_TYP"/>
    <property type="match status" value="5"/>
</dbReference>
<dbReference type="InterPro" id="IPR003598">
    <property type="entry name" value="Ig_sub2"/>
</dbReference>
<dbReference type="InterPro" id="IPR013783">
    <property type="entry name" value="Ig-like_fold"/>
</dbReference>
<feature type="compositionally biased region" description="Basic and acidic residues" evidence="5">
    <location>
        <begin position="1310"/>
        <end position="1321"/>
    </location>
</feature>
<evidence type="ECO:0000313" key="8">
    <source>
        <dbReference type="EMBL" id="OXA46329.1"/>
    </source>
</evidence>
<dbReference type="EMBL" id="LNIX01000015">
    <property type="protein sequence ID" value="OXA46329.1"/>
    <property type="molecule type" value="Genomic_DNA"/>
</dbReference>
<dbReference type="SMART" id="SM00409">
    <property type="entry name" value="IG"/>
    <property type="match status" value="1"/>
</dbReference>
<feature type="transmembrane region" description="Helical" evidence="6">
    <location>
        <begin position="80"/>
        <end position="100"/>
    </location>
</feature>
<feature type="compositionally biased region" description="Low complexity" evidence="5">
    <location>
        <begin position="686"/>
        <end position="698"/>
    </location>
</feature>
<dbReference type="OrthoDB" id="5954366at2759"/>
<dbReference type="InterPro" id="IPR007110">
    <property type="entry name" value="Ig-like_dom"/>
</dbReference>
<dbReference type="InterPro" id="IPR001611">
    <property type="entry name" value="Leu-rich_rpt"/>
</dbReference>
<accession>A0A226DMC1</accession>
<keyword evidence="2" id="KW-0732">Signal</keyword>
<keyword evidence="3" id="KW-0677">Repeat</keyword>
<feature type="region of interest" description="Disordered" evidence="5">
    <location>
        <begin position="1299"/>
        <end position="1387"/>
    </location>
</feature>
<evidence type="ECO:0000256" key="6">
    <source>
        <dbReference type="SAM" id="Phobius"/>
    </source>
</evidence>
<dbReference type="Pfam" id="PF00047">
    <property type="entry name" value="ig"/>
    <property type="match status" value="1"/>
</dbReference>
<dbReference type="Gene3D" id="2.60.40.10">
    <property type="entry name" value="Immunoglobulins"/>
    <property type="match status" value="1"/>
</dbReference>
<feature type="region of interest" description="Disordered" evidence="5">
    <location>
        <begin position="547"/>
        <end position="634"/>
    </location>
</feature>
<feature type="compositionally biased region" description="Polar residues" evidence="5">
    <location>
        <begin position="964"/>
        <end position="980"/>
    </location>
</feature>
<gene>
    <name evidence="8" type="ORF">Fcan01_18570</name>
</gene>
<dbReference type="Gene3D" id="3.80.10.10">
    <property type="entry name" value="Ribonuclease Inhibitor"/>
    <property type="match status" value="2"/>
</dbReference>
<evidence type="ECO:0000256" key="3">
    <source>
        <dbReference type="ARBA" id="ARBA00022737"/>
    </source>
</evidence>
<sequence>MRNNEHQLGGRDGESGDATKLKKKASSHKRIWHPHSESCCAGAIMKSPPLSGPPPSPVKFPLGRGGGGGMLPRSLTSWRTLWPGLVVVAFLLVFCLGSVGGTEDWTLQCPTGCKCTWVSGKKTADCRGSHWTSIPSGLSAEVQVLEMGGITIKYLPKDAFKQVGLVNLQKVFLQNCRIERIDRDAFRDLTIMIELDLSGNLVSGIEMETFESNVRLRELKLSKNPLTKLTGSSFPPLMYLKLLDLSDCQLSTLPKKAFEKLSVLESLSLSGNRFTYLSRELLKPLTKLKSLQLAGNPWKCDCRLKTLRDWVIQKNLFQHHTRCAEPAIVSNFAWDQLVSLDFSCRPEIVSVQINGKPTDALLVHTDIGSDITLQCLVRGNPPPDLKWVRDGQVLTNNSRSYGKSYYLHIGGEEGWELEDPYSNTDDYRGRWVNLTIQKTDPEDAGEYTCVGSNSGGVVEKNLTLNFQDVPSGAGVGHGLGGLAAGAYRDTGWIWILITTLAVLVFATTLITLVCFCSRRRRVKTTRAQDLKNDGKLNGGGSGYIECPNLSSSTSSKSSKLDPQLTKIRDSPTSSAPTPRFSSGGDPPPSSLQHLRNSASSSPSSHQQQHHQQSQTHPPCPTSSLAQTGRHGKSVTVPCSADVELTYRINPMHCTNNSPANSGGGGGMGGTYTRRPTRCTFQREDSSNSTSNGPSSSSTFCDSSGQYQPIFHHEMIELHPPSNSSPGSRIGVLDPVTPSSQNSGTTYFHHHHHHPSPYNNPSAEMILVSQQADEKEIVLPPPLQFGPSRNTACCTNMQQQYEHCCGGYVQQNHGHHHHPHVHPHNNNSPYPQNNEKSTRFENDNLVVMSRTTECQIPSPPSSLVPVHSFCPSNYASISRSMRLPEKVPPPPPQRDLTTYATLSCNYNPLVDKAAHLSSAQQQQSPSGSSSSYNTRAFEQQQQKHNNCSERENNSMKCGDQEESRSSQQPILTQNQITKETQTGGGGGGEDQPNQRQLLLTPSSRSPGSGKVGDEDGTTMLLMKEKYLVGPDARSQSVDIITSSPYPGENGSVYRPSSAQMMAPPPPSHALTGGPHGGGPSSEYPDLLDLPHTRFQESPAPSTTSTLPDSTRMLITPQGLNPSIVVNPSRLGYNHPQAIYSNGGGGRPSFGLPFSPAEQPAFVPAGMRPGYVTLPRRHRVPSWSPGPSSNFDPASSPMGPPSPTGSAATISLPFVKARPKYDNLGPRTTADGSSRLSLDNLPGNGGTSTPNFHPHPGLIGGTLGRHNVLRSTPTPSMLGQPISHFAPIQEVEHISSPVEVDNDEEAPISTPSDKHKPSTKTDRTPTPSGSRGSSPTKGKKVPPKPPPKPVKKNVNANPAEISNGVVTTTPPEKINDPSTAIAGDDGTEV</sequence>
<feature type="compositionally biased region" description="Basic residues" evidence="5">
    <location>
        <begin position="21"/>
        <end position="32"/>
    </location>
</feature>
<feature type="region of interest" description="Disordered" evidence="5">
    <location>
        <begin position="652"/>
        <end position="703"/>
    </location>
</feature>